<dbReference type="InterPro" id="IPR014284">
    <property type="entry name" value="RNA_pol_sigma-70_dom"/>
</dbReference>
<dbReference type="InterPro" id="IPR036388">
    <property type="entry name" value="WH-like_DNA-bd_sf"/>
</dbReference>
<evidence type="ECO:0000256" key="1">
    <source>
        <dbReference type="ARBA" id="ARBA00010641"/>
    </source>
</evidence>
<keyword evidence="4 7" id="KW-0731">Sigma factor</keyword>
<organism evidence="11 12">
    <name type="scientific">Kineococcus glutinatus</name>
    <dbReference type="NCBI Taxonomy" id="1070872"/>
    <lineage>
        <taxon>Bacteria</taxon>
        <taxon>Bacillati</taxon>
        <taxon>Actinomycetota</taxon>
        <taxon>Actinomycetes</taxon>
        <taxon>Kineosporiales</taxon>
        <taxon>Kineosporiaceae</taxon>
        <taxon>Kineococcus</taxon>
    </lineage>
</organism>
<comment type="similarity">
    <text evidence="1 7">Belongs to the sigma-70 factor family. ECF subfamily.</text>
</comment>
<evidence type="ECO:0000256" key="7">
    <source>
        <dbReference type="RuleBase" id="RU000716"/>
    </source>
</evidence>
<dbReference type="NCBIfam" id="TIGR02937">
    <property type="entry name" value="sigma70-ECF"/>
    <property type="match status" value="1"/>
</dbReference>
<name>A0ABP8VDY4_9ACTN</name>
<dbReference type="InterPro" id="IPR000838">
    <property type="entry name" value="RNA_pol_sigma70_ECF_CS"/>
</dbReference>
<gene>
    <name evidence="11" type="ORF">GCM10023225_33800</name>
</gene>
<dbReference type="InterPro" id="IPR037401">
    <property type="entry name" value="SnoaL-like"/>
</dbReference>
<dbReference type="InterPro" id="IPR007627">
    <property type="entry name" value="RNA_pol_sigma70_r2"/>
</dbReference>
<evidence type="ECO:0000256" key="2">
    <source>
        <dbReference type="ARBA" id="ARBA00011344"/>
    </source>
</evidence>
<keyword evidence="5 7" id="KW-0238">DNA-binding</keyword>
<dbReference type="Pfam" id="PF12680">
    <property type="entry name" value="SnoaL_2"/>
    <property type="match status" value="1"/>
</dbReference>
<evidence type="ECO:0000313" key="11">
    <source>
        <dbReference type="EMBL" id="GAA4660427.1"/>
    </source>
</evidence>
<dbReference type="PROSITE" id="PS01063">
    <property type="entry name" value="SIGMA70_ECF"/>
    <property type="match status" value="1"/>
</dbReference>
<evidence type="ECO:0000259" key="9">
    <source>
        <dbReference type="Pfam" id="PF08281"/>
    </source>
</evidence>
<evidence type="ECO:0000256" key="5">
    <source>
        <dbReference type="ARBA" id="ARBA00023125"/>
    </source>
</evidence>
<sequence length="373" mass="40488">MSVVLRTLPLVPTTRTSDEFATDAFALPDGGALGEGGPAAQRGAAGAPVPAELPEEVLGDRYRAEIFAHCYRMTGSVHDAEDLVQETYLRAWRAFHTYEARSSVRTWLHRIATNVCLTALQGRQRRPLPTGLGAGPSDPRGELAEDAEVPWLEPAPDAVVGVAPGVGDPAGVVAARESVRLAFVAALQHLPPRQRAVLLLRDVLAWRAAEVAAHFGTTVAAVNSSLQRARAQLAQLDASPETTREPDSPQLRVLLDRYVAAFERYDVGGMVELFSADAVWEMPPFTGWYRGAQAIGDLIATNCPASRAGDMRMVPTRANGQPAYGLYMREADGVHRPFQLQVLQLDGRRVSRVSAFFDTRLFTVFGLPEDLRG</sequence>
<dbReference type="EMBL" id="BAABIL010000691">
    <property type="protein sequence ID" value="GAA4660427.1"/>
    <property type="molecule type" value="Genomic_DNA"/>
</dbReference>
<dbReference type="InterPro" id="IPR014305">
    <property type="entry name" value="RNA_pol_sigma-G_actinobac"/>
</dbReference>
<dbReference type="PANTHER" id="PTHR43133">
    <property type="entry name" value="RNA POLYMERASE ECF-TYPE SIGMA FACTO"/>
    <property type="match status" value="1"/>
</dbReference>
<evidence type="ECO:0000256" key="3">
    <source>
        <dbReference type="ARBA" id="ARBA00023015"/>
    </source>
</evidence>
<evidence type="ECO:0000259" key="8">
    <source>
        <dbReference type="Pfam" id="PF04542"/>
    </source>
</evidence>
<dbReference type="Gene3D" id="3.10.450.50">
    <property type="match status" value="1"/>
</dbReference>
<evidence type="ECO:0000313" key="12">
    <source>
        <dbReference type="Proteomes" id="UP001501195"/>
    </source>
</evidence>
<dbReference type="InterPro" id="IPR032710">
    <property type="entry name" value="NTF2-like_dom_sf"/>
</dbReference>
<evidence type="ECO:0000259" key="10">
    <source>
        <dbReference type="Pfam" id="PF12680"/>
    </source>
</evidence>
<dbReference type="NCBIfam" id="NF006089">
    <property type="entry name" value="PRK08241.1"/>
    <property type="match status" value="1"/>
</dbReference>
<dbReference type="Gene3D" id="1.10.1740.10">
    <property type="match status" value="1"/>
</dbReference>
<feature type="domain" description="RNA polymerase sigma-70 region 2" evidence="8">
    <location>
        <begin position="60"/>
        <end position="126"/>
    </location>
</feature>
<feature type="domain" description="RNA polymerase sigma factor 70 region 4 type 2" evidence="9">
    <location>
        <begin position="181"/>
        <end position="233"/>
    </location>
</feature>
<dbReference type="InterPro" id="IPR013325">
    <property type="entry name" value="RNA_pol_sigma_r2"/>
</dbReference>
<dbReference type="SUPFAM" id="SSF88946">
    <property type="entry name" value="Sigma2 domain of RNA polymerase sigma factors"/>
    <property type="match status" value="1"/>
</dbReference>
<dbReference type="Gene3D" id="1.10.10.10">
    <property type="entry name" value="Winged helix-like DNA-binding domain superfamily/Winged helix DNA-binding domain"/>
    <property type="match status" value="1"/>
</dbReference>
<accession>A0ABP8VDY4</accession>
<dbReference type="PANTHER" id="PTHR43133:SF65">
    <property type="entry name" value="ECF RNA POLYMERASE SIGMA FACTOR SIGG"/>
    <property type="match status" value="1"/>
</dbReference>
<dbReference type="InterPro" id="IPR039425">
    <property type="entry name" value="RNA_pol_sigma-70-like"/>
</dbReference>
<reference evidence="12" key="1">
    <citation type="journal article" date="2019" name="Int. J. Syst. Evol. Microbiol.">
        <title>The Global Catalogue of Microorganisms (GCM) 10K type strain sequencing project: providing services to taxonomists for standard genome sequencing and annotation.</title>
        <authorList>
            <consortium name="The Broad Institute Genomics Platform"/>
            <consortium name="The Broad Institute Genome Sequencing Center for Infectious Disease"/>
            <person name="Wu L."/>
            <person name="Ma J."/>
        </authorList>
    </citation>
    <scope>NUCLEOTIDE SEQUENCE [LARGE SCALE GENOMIC DNA]</scope>
    <source>
        <strain evidence="12">JCM 18126</strain>
    </source>
</reference>
<dbReference type="Proteomes" id="UP001501195">
    <property type="component" value="Unassembled WGS sequence"/>
</dbReference>
<evidence type="ECO:0000256" key="4">
    <source>
        <dbReference type="ARBA" id="ARBA00023082"/>
    </source>
</evidence>
<feature type="domain" description="SnoaL-like" evidence="10">
    <location>
        <begin position="256"/>
        <end position="327"/>
    </location>
</feature>
<keyword evidence="3 7" id="KW-0805">Transcription regulation</keyword>
<comment type="caution">
    <text evidence="11">The sequence shown here is derived from an EMBL/GenBank/DDBJ whole genome shotgun (WGS) entry which is preliminary data.</text>
</comment>
<proteinExistence type="inferred from homology"/>
<dbReference type="Pfam" id="PF08281">
    <property type="entry name" value="Sigma70_r4_2"/>
    <property type="match status" value="1"/>
</dbReference>
<dbReference type="InterPro" id="IPR013324">
    <property type="entry name" value="RNA_pol_sigma_r3/r4-like"/>
</dbReference>
<dbReference type="CDD" id="cd06171">
    <property type="entry name" value="Sigma70_r4"/>
    <property type="match status" value="1"/>
</dbReference>
<dbReference type="NCBIfam" id="TIGR02960">
    <property type="entry name" value="SigX5"/>
    <property type="match status" value="1"/>
</dbReference>
<protein>
    <recommendedName>
        <fullName evidence="7">RNA polymerase sigma factor</fullName>
    </recommendedName>
</protein>
<dbReference type="SUPFAM" id="SSF88659">
    <property type="entry name" value="Sigma3 and sigma4 domains of RNA polymerase sigma factors"/>
    <property type="match status" value="1"/>
</dbReference>
<keyword evidence="12" id="KW-1185">Reference proteome</keyword>
<dbReference type="SUPFAM" id="SSF54427">
    <property type="entry name" value="NTF2-like"/>
    <property type="match status" value="1"/>
</dbReference>
<keyword evidence="6 7" id="KW-0804">Transcription</keyword>
<dbReference type="InterPro" id="IPR013249">
    <property type="entry name" value="RNA_pol_sigma70_r4_t2"/>
</dbReference>
<dbReference type="Pfam" id="PF04542">
    <property type="entry name" value="Sigma70_r2"/>
    <property type="match status" value="1"/>
</dbReference>
<evidence type="ECO:0000256" key="6">
    <source>
        <dbReference type="ARBA" id="ARBA00023163"/>
    </source>
</evidence>
<comment type="subunit">
    <text evidence="2">Interacts transiently with the RNA polymerase catalytic core formed by RpoA, RpoB, RpoC and RpoZ (2 alpha, 1 beta, 1 beta' and 1 omega subunit) to form the RNA polymerase holoenzyme that can initiate transcription.</text>
</comment>